<evidence type="ECO:0000313" key="3">
    <source>
        <dbReference type="EMBL" id="MDC7786866.1"/>
    </source>
</evidence>
<evidence type="ECO:0000256" key="1">
    <source>
        <dbReference type="ARBA" id="ARBA00006987"/>
    </source>
</evidence>
<comment type="caution">
    <text evidence="3">The sequence shown here is derived from an EMBL/GenBank/DDBJ whole genome shotgun (WGS) entry which is preliminary data.</text>
</comment>
<reference evidence="3" key="1">
    <citation type="journal article" date="2023" name="Microbiol Resour">
        <title>Genome Sequences of Rhodoplanes serenus and Two Thermotolerant Strains, Rhodoplanes tepidamans and 'Rhodoplanes cryptolactis,' Further Refine the Genus.</title>
        <authorList>
            <person name="Rayyan A.A."/>
            <person name="Kyndt J.A."/>
        </authorList>
    </citation>
    <scope>NUCLEOTIDE SEQUENCE</scope>
    <source>
        <strain evidence="3">DSM 9987</strain>
    </source>
</reference>
<dbReference type="EMBL" id="JAQQLI010000020">
    <property type="protein sequence ID" value="MDC7786866.1"/>
    <property type="molecule type" value="Genomic_DNA"/>
</dbReference>
<evidence type="ECO:0000256" key="2">
    <source>
        <dbReference type="SAM" id="SignalP"/>
    </source>
</evidence>
<comment type="similarity">
    <text evidence="1">Belongs to the UPF0065 (bug) family.</text>
</comment>
<keyword evidence="4" id="KW-1185">Reference proteome</keyword>
<gene>
    <name evidence="3" type="ORF">PQJ73_14325</name>
</gene>
<sequence>MQRTVLALMSAACVAVAGVAATSSVVAQEKYPSRTVKIIVPYAPGGATDIVARLIGEHMRQDLGQSFVVENKPGAFGIIAIEEMARAKPDGYTLMIGNVSTNAITPVLFPKKFKIDYVKDVVPVTRLVDIPEFMVATTKDFPPKNVKDVVDYAKKNPGKVRYGSVGVGSYPHYDAALFAKRAGDLDMVAIHNKAGASGVINDLVSGDAQFAFLNVASTAPMIKAGNLRPFALVNHARLPDYPDVPTMDELGYKGVGTIAWQGLFAPAGTPPEVLETLFKASVKAMQAPAVQEAFKKQNFNVVPSKSTAEAKTWLAAEMDAWKKIAAEVKIELAE</sequence>
<dbReference type="RefSeq" id="WP_272777711.1">
    <property type="nucleotide sequence ID" value="NZ_JAQQLI010000020.1"/>
</dbReference>
<dbReference type="PANTHER" id="PTHR42928:SF5">
    <property type="entry name" value="BLR1237 PROTEIN"/>
    <property type="match status" value="1"/>
</dbReference>
<dbReference type="InterPro" id="IPR005064">
    <property type="entry name" value="BUG"/>
</dbReference>
<dbReference type="Gene3D" id="3.40.190.150">
    <property type="entry name" value="Bordetella uptake gene, domain 1"/>
    <property type="match status" value="1"/>
</dbReference>
<dbReference type="Pfam" id="PF03401">
    <property type="entry name" value="TctC"/>
    <property type="match status" value="1"/>
</dbReference>
<feature type="signal peptide" evidence="2">
    <location>
        <begin position="1"/>
        <end position="27"/>
    </location>
</feature>
<keyword evidence="2" id="KW-0732">Signal</keyword>
<dbReference type="SUPFAM" id="SSF53850">
    <property type="entry name" value="Periplasmic binding protein-like II"/>
    <property type="match status" value="1"/>
</dbReference>
<reference evidence="3" key="2">
    <citation type="submission" date="2023-02" db="EMBL/GenBank/DDBJ databases">
        <authorList>
            <person name="Rayyan A."/>
            <person name="Meyer T."/>
            <person name="Kyndt J.A."/>
        </authorList>
    </citation>
    <scope>NUCLEOTIDE SEQUENCE</scope>
    <source>
        <strain evidence="3">DSM 9987</strain>
    </source>
</reference>
<name>A0ABT5JB81_RHOTP</name>
<dbReference type="CDD" id="cd07012">
    <property type="entry name" value="PBP2_Bug_TTT"/>
    <property type="match status" value="1"/>
</dbReference>
<dbReference type="Gene3D" id="3.40.190.10">
    <property type="entry name" value="Periplasmic binding protein-like II"/>
    <property type="match status" value="1"/>
</dbReference>
<dbReference type="Proteomes" id="UP001165652">
    <property type="component" value="Unassembled WGS sequence"/>
</dbReference>
<dbReference type="PIRSF" id="PIRSF017082">
    <property type="entry name" value="YflP"/>
    <property type="match status" value="1"/>
</dbReference>
<accession>A0ABT5JB81</accession>
<evidence type="ECO:0000313" key="4">
    <source>
        <dbReference type="Proteomes" id="UP001165652"/>
    </source>
</evidence>
<proteinExistence type="inferred from homology"/>
<dbReference type="InterPro" id="IPR042100">
    <property type="entry name" value="Bug_dom1"/>
</dbReference>
<dbReference type="PANTHER" id="PTHR42928">
    <property type="entry name" value="TRICARBOXYLATE-BINDING PROTEIN"/>
    <property type="match status" value="1"/>
</dbReference>
<protein>
    <submittedName>
        <fullName evidence="3">Tripartite tricarboxylate transporter substrate binding protein</fullName>
    </submittedName>
</protein>
<feature type="chain" id="PRO_5047452111" evidence="2">
    <location>
        <begin position="28"/>
        <end position="334"/>
    </location>
</feature>
<organism evidence="3 4">
    <name type="scientific">Rhodoplanes tepidamans</name>
    <name type="common">Rhodoplanes cryptolactis</name>
    <dbReference type="NCBI Taxonomy" id="200616"/>
    <lineage>
        <taxon>Bacteria</taxon>
        <taxon>Pseudomonadati</taxon>
        <taxon>Pseudomonadota</taxon>
        <taxon>Alphaproteobacteria</taxon>
        <taxon>Hyphomicrobiales</taxon>
        <taxon>Nitrobacteraceae</taxon>
        <taxon>Rhodoplanes</taxon>
    </lineage>
</organism>